<dbReference type="InterPro" id="IPR036052">
    <property type="entry name" value="TrpB-like_PALP_sf"/>
</dbReference>
<feature type="region of interest" description="Disordered" evidence="1">
    <location>
        <begin position="379"/>
        <end position="406"/>
    </location>
</feature>
<dbReference type="Gene3D" id="3.40.50.1100">
    <property type="match status" value="1"/>
</dbReference>
<name>A0A956ND89_UNCEI</name>
<dbReference type="EMBL" id="JAGQHS010000086">
    <property type="protein sequence ID" value="MCA9757195.1"/>
    <property type="molecule type" value="Genomic_DNA"/>
</dbReference>
<accession>A0A956ND89</accession>
<sequence length="406" mass="44471">MLPPVFFVCSVCGSVVTVDASPGYRCPQGASDGDGAIHRLVREIEPRRLQWPEVGPDNPLLRYRHFSSPYLRFRVGGGTDADYVEKVIELETIVSGATKARFRASPLTRSDALEIATGREGRGSVFLQDRTSFAGGPGTWLGLAHALLPEWLGIEGRPIVTMSLAEDSSDASTLAGILGRPMETLPAPSSSAADYFPWTGWRDLNAWVLEGESHWAYMAVDRLRRMGETVDRVFLPPDGRGSAGWALGLREAFRLGATSSLPRIHIVEEEGTHRVGHRYDATLREILGRVDETLLDPNLEDMSRRFLRVRRVFADQILRGLRSEEADHPVRAAVESGLRSVLESLGPGLGYEEILVRAMIESGGFPVEVNDDDLVRGRMLSRREPPPDTSGGTAHPAGDATLSPRA</sequence>
<evidence type="ECO:0000256" key="1">
    <source>
        <dbReference type="SAM" id="MobiDB-lite"/>
    </source>
</evidence>
<proteinExistence type="predicted"/>
<protein>
    <submittedName>
        <fullName evidence="2">Uncharacterized protein</fullName>
    </submittedName>
</protein>
<feature type="non-terminal residue" evidence="2">
    <location>
        <position position="406"/>
    </location>
</feature>
<gene>
    <name evidence="2" type="ORF">KDA27_15425</name>
</gene>
<dbReference type="AlphaFoldDB" id="A0A956ND89"/>
<comment type="caution">
    <text evidence="2">The sequence shown here is derived from an EMBL/GenBank/DDBJ whole genome shotgun (WGS) entry which is preliminary data.</text>
</comment>
<dbReference type="Proteomes" id="UP000739538">
    <property type="component" value="Unassembled WGS sequence"/>
</dbReference>
<reference evidence="2" key="1">
    <citation type="submission" date="2020-04" db="EMBL/GenBank/DDBJ databases">
        <authorList>
            <person name="Zhang T."/>
        </authorList>
    </citation>
    <scope>NUCLEOTIDE SEQUENCE</scope>
    <source>
        <strain evidence="2">HKST-UBA02</strain>
    </source>
</reference>
<evidence type="ECO:0000313" key="3">
    <source>
        <dbReference type="Proteomes" id="UP000739538"/>
    </source>
</evidence>
<reference evidence="2" key="2">
    <citation type="journal article" date="2021" name="Microbiome">
        <title>Successional dynamics and alternative stable states in a saline activated sludge microbial community over 9 years.</title>
        <authorList>
            <person name="Wang Y."/>
            <person name="Ye J."/>
            <person name="Ju F."/>
            <person name="Liu L."/>
            <person name="Boyd J.A."/>
            <person name="Deng Y."/>
            <person name="Parks D.H."/>
            <person name="Jiang X."/>
            <person name="Yin X."/>
            <person name="Woodcroft B.J."/>
            <person name="Tyson G.W."/>
            <person name="Hugenholtz P."/>
            <person name="Polz M.F."/>
            <person name="Zhang T."/>
        </authorList>
    </citation>
    <scope>NUCLEOTIDE SEQUENCE</scope>
    <source>
        <strain evidence="2">HKST-UBA02</strain>
    </source>
</reference>
<evidence type="ECO:0000313" key="2">
    <source>
        <dbReference type="EMBL" id="MCA9757195.1"/>
    </source>
</evidence>
<organism evidence="2 3">
    <name type="scientific">Eiseniibacteriota bacterium</name>
    <dbReference type="NCBI Taxonomy" id="2212470"/>
    <lineage>
        <taxon>Bacteria</taxon>
        <taxon>Candidatus Eiseniibacteriota</taxon>
    </lineage>
</organism>